<gene>
    <name evidence="2" type="ORF">ECPE_LOCUS5753</name>
</gene>
<name>A0A3P8FJI7_9TREM</name>
<sequence length="128" mass="14068">MGKPMTAMPNFFPPTSSIASVAFANEDALDARAVRLRELRLGRVEFTESLSDSTKSALSKSETDSLRQRVNSRIAAAINQLNAESRLTLPRETTNHTGDDGQDPLGALLSDYRAQRLKIAERIFTSKS</sequence>
<evidence type="ECO:0000256" key="1">
    <source>
        <dbReference type="SAM" id="MobiDB-lite"/>
    </source>
</evidence>
<dbReference type="EMBL" id="UZAN01042637">
    <property type="protein sequence ID" value="VDP76452.1"/>
    <property type="molecule type" value="Genomic_DNA"/>
</dbReference>
<protein>
    <submittedName>
        <fullName evidence="2">Uncharacterized protein</fullName>
    </submittedName>
</protein>
<evidence type="ECO:0000313" key="2">
    <source>
        <dbReference type="EMBL" id="VDP76452.1"/>
    </source>
</evidence>
<reference evidence="2 3" key="1">
    <citation type="submission" date="2018-11" db="EMBL/GenBank/DDBJ databases">
        <authorList>
            <consortium name="Pathogen Informatics"/>
        </authorList>
    </citation>
    <scope>NUCLEOTIDE SEQUENCE [LARGE SCALE GENOMIC DNA]</scope>
    <source>
        <strain evidence="2 3">Egypt</strain>
    </source>
</reference>
<keyword evidence="3" id="KW-1185">Reference proteome</keyword>
<dbReference type="AlphaFoldDB" id="A0A3P8FJI7"/>
<dbReference type="Proteomes" id="UP000272942">
    <property type="component" value="Unassembled WGS sequence"/>
</dbReference>
<feature type="region of interest" description="Disordered" evidence="1">
    <location>
        <begin position="85"/>
        <end position="106"/>
    </location>
</feature>
<organism evidence="2 3">
    <name type="scientific">Echinostoma caproni</name>
    <dbReference type="NCBI Taxonomy" id="27848"/>
    <lineage>
        <taxon>Eukaryota</taxon>
        <taxon>Metazoa</taxon>
        <taxon>Spiralia</taxon>
        <taxon>Lophotrochozoa</taxon>
        <taxon>Platyhelminthes</taxon>
        <taxon>Trematoda</taxon>
        <taxon>Digenea</taxon>
        <taxon>Plagiorchiida</taxon>
        <taxon>Echinostomata</taxon>
        <taxon>Echinostomatoidea</taxon>
        <taxon>Echinostomatidae</taxon>
        <taxon>Echinostoma</taxon>
    </lineage>
</organism>
<evidence type="ECO:0000313" key="3">
    <source>
        <dbReference type="Proteomes" id="UP000272942"/>
    </source>
</evidence>
<proteinExistence type="predicted"/>
<accession>A0A3P8FJI7</accession>